<proteinExistence type="predicted"/>
<dbReference type="GO" id="GO:0015074">
    <property type="term" value="P:DNA integration"/>
    <property type="evidence" value="ECO:0007669"/>
    <property type="project" value="InterPro"/>
</dbReference>
<organism evidence="2 3">
    <name type="scientific">Xenopus laevis</name>
    <name type="common">African clawed frog</name>
    <dbReference type="NCBI Taxonomy" id="8355"/>
    <lineage>
        <taxon>Eukaryota</taxon>
        <taxon>Metazoa</taxon>
        <taxon>Chordata</taxon>
        <taxon>Craniata</taxon>
        <taxon>Vertebrata</taxon>
        <taxon>Euteleostomi</taxon>
        <taxon>Amphibia</taxon>
        <taxon>Batrachia</taxon>
        <taxon>Anura</taxon>
        <taxon>Pipoidea</taxon>
        <taxon>Pipidae</taxon>
        <taxon>Xenopodinae</taxon>
        <taxon>Xenopus</taxon>
        <taxon>Xenopus</taxon>
    </lineage>
</organism>
<dbReference type="EMBL" id="CM004470">
    <property type="protein sequence ID" value="OCT89226.1"/>
    <property type="molecule type" value="Genomic_DNA"/>
</dbReference>
<dbReference type="GO" id="GO:0006310">
    <property type="term" value="P:DNA recombination"/>
    <property type="evidence" value="ECO:0007669"/>
    <property type="project" value="UniProtKB-KW"/>
</dbReference>
<protein>
    <submittedName>
        <fullName evidence="2">Uncharacterized protein</fullName>
    </submittedName>
</protein>
<evidence type="ECO:0000313" key="3">
    <source>
        <dbReference type="Proteomes" id="UP000694892"/>
    </source>
</evidence>
<dbReference type="Gene3D" id="1.10.443.10">
    <property type="entry name" value="Intergrase catalytic core"/>
    <property type="match status" value="1"/>
</dbReference>
<dbReference type="InterPro" id="IPR052925">
    <property type="entry name" value="Phage_Integrase-like_Recomb"/>
</dbReference>
<reference evidence="3" key="1">
    <citation type="journal article" date="2016" name="Nature">
        <title>Genome evolution in the allotetraploid frog Xenopus laevis.</title>
        <authorList>
            <person name="Session A.M."/>
            <person name="Uno Y."/>
            <person name="Kwon T."/>
            <person name="Chapman J.A."/>
            <person name="Toyoda A."/>
            <person name="Takahashi S."/>
            <person name="Fukui A."/>
            <person name="Hikosaka A."/>
            <person name="Suzuki A."/>
            <person name="Kondo M."/>
            <person name="van Heeringen S.J."/>
            <person name="Quigley I."/>
            <person name="Heinz S."/>
            <person name="Ogino H."/>
            <person name="Ochi H."/>
            <person name="Hellsten U."/>
            <person name="Lyons J.B."/>
            <person name="Simakov O."/>
            <person name="Putnam N."/>
            <person name="Stites J."/>
            <person name="Kuroki Y."/>
            <person name="Tanaka T."/>
            <person name="Michiue T."/>
            <person name="Watanabe M."/>
            <person name="Bogdanovic O."/>
            <person name="Lister R."/>
            <person name="Georgiou G."/>
            <person name="Paranjpe S.S."/>
            <person name="van Kruijsbergen I."/>
            <person name="Shu S."/>
            <person name="Carlson J."/>
            <person name="Kinoshita T."/>
            <person name="Ohta Y."/>
            <person name="Mawaribuchi S."/>
            <person name="Jenkins J."/>
            <person name="Grimwood J."/>
            <person name="Schmutz J."/>
            <person name="Mitros T."/>
            <person name="Mozaffari S.V."/>
            <person name="Suzuki Y."/>
            <person name="Haramoto Y."/>
            <person name="Yamamoto T.S."/>
            <person name="Takagi C."/>
            <person name="Heald R."/>
            <person name="Miller K."/>
            <person name="Haudenschild C."/>
            <person name="Kitzman J."/>
            <person name="Nakayama T."/>
            <person name="Izutsu Y."/>
            <person name="Robert J."/>
            <person name="Fortriede J."/>
            <person name="Burns K."/>
            <person name="Lotay V."/>
            <person name="Karimi K."/>
            <person name="Yasuoka Y."/>
            <person name="Dichmann D.S."/>
            <person name="Flajnik M.F."/>
            <person name="Houston D.W."/>
            <person name="Shendure J."/>
            <person name="DuPasquier L."/>
            <person name="Vize P.D."/>
            <person name="Zorn A.M."/>
            <person name="Ito M."/>
            <person name="Marcotte E.M."/>
            <person name="Wallingford J.B."/>
            <person name="Ito Y."/>
            <person name="Asashima M."/>
            <person name="Ueno N."/>
            <person name="Matsuda Y."/>
            <person name="Veenstra G.J."/>
            <person name="Fujiyama A."/>
            <person name="Harland R.M."/>
            <person name="Taira M."/>
            <person name="Rokhsar D.S."/>
        </authorList>
    </citation>
    <scope>NUCLEOTIDE SEQUENCE [LARGE SCALE GENOMIC DNA]</scope>
    <source>
        <strain evidence="3">J</strain>
    </source>
</reference>
<dbReference type="InterPro" id="IPR011010">
    <property type="entry name" value="DNA_brk_join_enz"/>
</dbReference>
<evidence type="ECO:0000256" key="1">
    <source>
        <dbReference type="ARBA" id="ARBA00023172"/>
    </source>
</evidence>
<dbReference type="PANTHER" id="PTHR34605">
    <property type="entry name" value="PHAGE_INTEGRASE DOMAIN-CONTAINING PROTEIN"/>
    <property type="match status" value="1"/>
</dbReference>
<dbReference type="Proteomes" id="UP000694892">
    <property type="component" value="Chromosome 3L"/>
</dbReference>
<gene>
    <name evidence="2" type="ORF">XELAEV_18017844mg</name>
</gene>
<dbReference type="InterPro" id="IPR013762">
    <property type="entry name" value="Integrase-like_cat_sf"/>
</dbReference>
<keyword evidence="1" id="KW-0233">DNA recombination</keyword>
<dbReference type="AlphaFoldDB" id="A0A974DED2"/>
<evidence type="ECO:0000313" key="2">
    <source>
        <dbReference type="EMBL" id="OCT89226.1"/>
    </source>
</evidence>
<accession>A0A974DED2</accession>
<sequence>MKPFLVKQILRGLARVGQAFDNRKPITLLMLDKLVHKLPEVCFSHYEIKLFSLLLVFSFFAALRVSESISSNKKKTGGLDVSDVVLVQDKLRIILKKSKTDPMGKGTLIWLGSFWVESLCPMATFLKFTALQTNIPGPLFVHADGSFLSTFHSDKSLKRHLVRIGAATLAALFGFSEQSLMKLGQPLMMWIIAHSFVFRAKKQAKDALMINLATRCTAIGALQEKKLNLCIAKFAKSVNILVHRHFELELGGEGLYWYDRVHLSDIGNAIFNMGIQDAIEKGISVGLAKTNLRF</sequence>
<dbReference type="PANTHER" id="PTHR34605:SF8">
    <property type="entry name" value="FILAGGRIN-2-LIKE ISOFORM X1"/>
    <property type="match status" value="1"/>
</dbReference>
<dbReference type="GO" id="GO:0003677">
    <property type="term" value="F:DNA binding"/>
    <property type="evidence" value="ECO:0007669"/>
    <property type="project" value="InterPro"/>
</dbReference>
<name>A0A974DED2_XENLA</name>
<dbReference type="SUPFAM" id="SSF56349">
    <property type="entry name" value="DNA breaking-rejoining enzymes"/>
    <property type="match status" value="1"/>
</dbReference>